<evidence type="ECO:0000259" key="1">
    <source>
        <dbReference type="PROSITE" id="PS50994"/>
    </source>
</evidence>
<dbReference type="InterPro" id="IPR025948">
    <property type="entry name" value="HTH-like_dom"/>
</dbReference>
<reference evidence="2 3" key="1">
    <citation type="submission" date="2023-07" db="EMBL/GenBank/DDBJ databases">
        <title>Sorghum-associated microbial communities from plants grown in Nebraska, USA.</title>
        <authorList>
            <person name="Schachtman D."/>
        </authorList>
    </citation>
    <scope>NUCLEOTIDE SEQUENCE [LARGE SCALE GENOMIC DNA]</scope>
    <source>
        <strain evidence="2 3">BE316</strain>
    </source>
</reference>
<evidence type="ECO:0000313" key="2">
    <source>
        <dbReference type="EMBL" id="MDR7336281.1"/>
    </source>
</evidence>
<dbReference type="Proteomes" id="UP001180825">
    <property type="component" value="Unassembled WGS sequence"/>
</dbReference>
<dbReference type="EMBL" id="JAVDXV010000020">
    <property type="protein sequence ID" value="MDR7336281.1"/>
    <property type="molecule type" value="Genomic_DNA"/>
</dbReference>
<dbReference type="InterPro" id="IPR036397">
    <property type="entry name" value="RNaseH_sf"/>
</dbReference>
<dbReference type="Pfam" id="PF13276">
    <property type="entry name" value="HTH_21"/>
    <property type="match status" value="1"/>
</dbReference>
<dbReference type="InterPro" id="IPR012337">
    <property type="entry name" value="RNaseH-like_sf"/>
</dbReference>
<dbReference type="InterPro" id="IPR050900">
    <property type="entry name" value="Transposase_IS3/IS150/IS904"/>
</dbReference>
<sequence length="268" mass="31252">MRYAFIKAHETQHGVRRMCKVMQVHPSGYYAWKAEPQSPRSKDDQRLSGLLKQAWLESGGVYGYRKLTLDMRDLGERCGKHRVARLLKLEGLRSQTGYRRRPGMRGGKPAVVAPNHLQRQFIVAEPNQSWVTDITYIRTHEGWLYLAVVVDLFSRQVVGWSMGSRIDTGLVLDALLMALWRRQPKQAVTVHSDQGCQFTGHEWQTFLRDHNLVSSMSRRGNCHDNAVAESFFQLLKRERIRRQVYATRNDARADVFNYIEMFYNPKRR</sequence>
<feature type="domain" description="Integrase catalytic" evidence="1">
    <location>
        <begin position="122"/>
        <end position="268"/>
    </location>
</feature>
<name>A0ABU2AGG7_9BURK</name>
<dbReference type="Gene3D" id="3.30.420.10">
    <property type="entry name" value="Ribonuclease H-like superfamily/Ribonuclease H"/>
    <property type="match status" value="1"/>
</dbReference>
<dbReference type="SUPFAM" id="SSF53098">
    <property type="entry name" value="Ribonuclease H-like"/>
    <property type="match status" value="1"/>
</dbReference>
<organism evidence="2 3">
    <name type="scientific">Roseateles asaccharophilus</name>
    <dbReference type="NCBI Taxonomy" id="582607"/>
    <lineage>
        <taxon>Bacteria</taxon>
        <taxon>Pseudomonadati</taxon>
        <taxon>Pseudomonadota</taxon>
        <taxon>Betaproteobacteria</taxon>
        <taxon>Burkholderiales</taxon>
        <taxon>Sphaerotilaceae</taxon>
        <taxon>Roseateles</taxon>
    </lineage>
</organism>
<accession>A0ABU2AGG7</accession>
<dbReference type="PROSITE" id="PS50994">
    <property type="entry name" value="INTEGRASE"/>
    <property type="match status" value="1"/>
</dbReference>
<dbReference type="PANTHER" id="PTHR46889:SF4">
    <property type="entry name" value="TRANSPOSASE INSO FOR INSERTION SEQUENCE ELEMENT IS911B-RELATED"/>
    <property type="match status" value="1"/>
</dbReference>
<proteinExistence type="predicted"/>
<comment type="caution">
    <text evidence="2">The sequence shown here is derived from an EMBL/GenBank/DDBJ whole genome shotgun (WGS) entry which is preliminary data.</text>
</comment>
<dbReference type="Pfam" id="PF13333">
    <property type="entry name" value="rve_2"/>
    <property type="match status" value="1"/>
</dbReference>
<dbReference type="NCBIfam" id="NF033516">
    <property type="entry name" value="transpos_IS3"/>
    <property type="match status" value="1"/>
</dbReference>
<gene>
    <name evidence="2" type="ORF">J2X21_005457</name>
</gene>
<protein>
    <submittedName>
        <fullName evidence="2">Transposase</fullName>
    </submittedName>
</protein>
<feature type="non-terminal residue" evidence="2">
    <location>
        <position position="268"/>
    </location>
</feature>
<dbReference type="PANTHER" id="PTHR46889">
    <property type="entry name" value="TRANSPOSASE INSF FOR INSERTION SEQUENCE IS3B-RELATED"/>
    <property type="match status" value="1"/>
</dbReference>
<dbReference type="InterPro" id="IPR001584">
    <property type="entry name" value="Integrase_cat-core"/>
</dbReference>
<keyword evidence="3" id="KW-1185">Reference proteome</keyword>
<dbReference type="Pfam" id="PF00665">
    <property type="entry name" value="rve"/>
    <property type="match status" value="1"/>
</dbReference>
<evidence type="ECO:0000313" key="3">
    <source>
        <dbReference type="Proteomes" id="UP001180825"/>
    </source>
</evidence>
<dbReference type="InterPro" id="IPR048020">
    <property type="entry name" value="Transpos_IS3"/>
</dbReference>